<dbReference type="PANTHER" id="PTHR20883:SF48">
    <property type="entry name" value="ECTOINE DIOXYGENASE"/>
    <property type="match status" value="1"/>
</dbReference>
<keyword evidence="4" id="KW-1185">Reference proteome</keyword>
<proteinExistence type="predicted"/>
<dbReference type="EMBL" id="FNAK01000006">
    <property type="protein sequence ID" value="SDE40460.1"/>
    <property type="molecule type" value="Genomic_DNA"/>
</dbReference>
<evidence type="ECO:0000313" key="3">
    <source>
        <dbReference type="EMBL" id="SDE40460.1"/>
    </source>
</evidence>
<keyword evidence="3" id="KW-0560">Oxidoreductase</keyword>
<evidence type="ECO:0000256" key="2">
    <source>
        <dbReference type="SAM" id="MobiDB-lite"/>
    </source>
</evidence>
<feature type="region of interest" description="Disordered" evidence="2">
    <location>
        <begin position="311"/>
        <end position="339"/>
    </location>
</feature>
<dbReference type="Pfam" id="PF05721">
    <property type="entry name" value="PhyH"/>
    <property type="match status" value="1"/>
</dbReference>
<reference evidence="3 4" key="1">
    <citation type="submission" date="2016-10" db="EMBL/GenBank/DDBJ databases">
        <authorList>
            <person name="de Groot N.N."/>
        </authorList>
    </citation>
    <scope>NUCLEOTIDE SEQUENCE [LARGE SCALE GENOMIC DNA]</scope>
    <source>
        <strain evidence="3 4">CGMCC 1.9109</strain>
    </source>
</reference>
<dbReference type="InterPro" id="IPR008775">
    <property type="entry name" value="Phytyl_CoA_dOase-like"/>
</dbReference>
<dbReference type="PANTHER" id="PTHR20883">
    <property type="entry name" value="PHYTANOYL-COA DIOXYGENASE DOMAIN CONTAINING 1"/>
    <property type="match status" value="1"/>
</dbReference>
<feature type="compositionally biased region" description="Basic and acidic residues" evidence="2">
    <location>
        <begin position="330"/>
        <end position="339"/>
    </location>
</feature>
<comment type="cofactor">
    <cofactor evidence="1">
        <name>Fe(2+)</name>
        <dbReference type="ChEBI" id="CHEBI:29033"/>
    </cofactor>
</comment>
<gene>
    <name evidence="3" type="ORF">SAMN04488071_2862</name>
</gene>
<name>A0A1G7CNV4_9PROT</name>
<dbReference type="AlphaFoldDB" id="A0A1G7CNV4"/>
<dbReference type="SUPFAM" id="SSF51197">
    <property type="entry name" value="Clavaminate synthase-like"/>
    <property type="match status" value="1"/>
</dbReference>
<protein>
    <submittedName>
        <fullName evidence="3">Phytanoyl-CoA dioxygenase (PhyH)</fullName>
    </submittedName>
</protein>
<accession>A0A1G7CNV4</accession>
<dbReference type="STRING" id="637679.GCA_001550055_03059"/>
<sequence length="339" mass="38642">MLNVRVLGRLQGQFVAIFTTEKSFKNNPLLGSRAANLMGLHVVRLILAKTCFAFRRLLLFRFASADERSMFRRDGLLVIPDFISADELDEIHADIAACLQDVRQLTEGSSTLCRIQMDEKARKDMPAIAKLITSKRYLNLLAYTGATLKKSPVLLQRLHHNDTTGTDPQKTPHSDTFQPTMKAWLFLEDVTEQNGPFHFIRGSHRLSLKRLMWEYRYSLKAKRLTDGHSEHGSSRFTKEDLKQLGLEAPQPICVHAGTFVIANTHAIHCRGDAQPGSSRLELWTHRRAAPFLPVPGYSTAAKLERLYRKRSHKWQRQDKAAQSGTPHPFPKVDRTRLRP</sequence>
<dbReference type="GO" id="GO:0016706">
    <property type="term" value="F:2-oxoglutarate-dependent dioxygenase activity"/>
    <property type="evidence" value="ECO:0007669"/>
    <property type="project" value="UniProtKB-ARBA"/>
</dbReference>
<dbReference type="GO" id="GO:0005506">
    <property type="term" value="F:iron ion binding"/>
    <property type="evidence" value="ECO:0007669"/>
    <property type="project" value="UniProtKB-ARBA"/>
</dbReference>
<evidence type="ECO:0000256" key="1">
    <source>
        <dbReference type="ARBA" id="ARBA00001954"/>
    </source>
</evidence>
<evidence type="ECO:0000313" key="4">
    <source>
        <dbReference type="Proteomes" id="UP000183685"/>
    </source>
</evidence>
<keyword evidence="3" id="KW-0223">Dioxygenase</keyword>
<dbReference type="Proteomes" id="UP000183685">
    <property type="component" value="Unassembled WGS sequence"/>
</dbReference>
<organism evidence="3 4">
    <name type="scientific">Kordiimonas lacus</name>
    <dbReference type="NCBI Taxonomy" id="637679"/>
    <lineage>
        <taxon>Bacteria</taxon>
        <taxon>Pseudomonadati</taxon>
        <taxon>Pseudomonadota</taxon>
        <taxon>Alphaproteobacteria</taxon>
        <taxon>Kordiimonadales</taxon>
        <taxon>Kordiimonadaceae</taxon>
        <taxon>Kordiimonas</taxon>
    </lineage>
</organism>
<dbReference type="Gene3D" id="2.60.120.620">
    <property type="entry name" value="q2cbj1_9rhob like domain"/>
    <property type="match status" value="1"/>
</dbReference>